<name>A0A099KBY0_COLPS</name>
<sequence length="189" mass="21169">MEFIGQLIDSSKFASALAFAAFLLSVLSFIWTRRSAKISKEALEESIKNNNRAEESEIEQKRYELLKAISIEFALLQDNITVIGAIKAEFDASHDVVKKLMGDHTKLFTSSLPILEGYMAEVGNRHAGAANWNVEKGVPELLRLQAEQDVALVNTQHSVNCFTSVISEFKEKFTAAKQYQERSPQRSVT</sequence>
<keyword evidence="1" id="KW-1133">Transmembrane helix</keyword>
<dbReference type="RefSeq" id="WP_033084160.1">
    <property type="nucleotide sequence ID" value="NZ_JQEC01000068.1"/>
</dbReference>
<dbReference type="Proteomes" id="UP000029868">
    <property type="component" value="Unassembled WGS sequence"/>
</dbReference>
<dbReference type="PATRIC" id="fig|28229.3.peg.4220"/>
<gene>
    <name evidence="2" type="ORF">GAB14E_4243</name>
</gene>
<comment type="caution">
    <text evidence="2">The sequence shown here is derived from an EMBL/GenBank/DDBJ whole genome shotgun (WGS) entry which is preliminary data.</text>
</comment>
<keyword evidence="1" id="KW-0812">Transmembrane</keyword>
<evidence type="ECO:0000256" key="1">
    <source>
        <dbReference type="SAM" id="Phobius"/>
    </source>
</evidence>
<evidence type="ECO:0000313" key="2">
    <source>
        <dbReference type="EMBL" id="KGJ88214.1"/>
    </source>
</evidence>
<accession>A0A099KBY0</accession>
<feature type="transmembrane region" description="Helical" evidence="1">
    <location>
        <begin position="13"/>
        <end position="31"/>
    </location>
</feature>
<protein>
    <submittedName>
        <fullName evidence="2">Uncharacterized protein</fullName>
    </submittedName>
</protein>
<keyword evidence="1" id="KW-0472">Membrane</keyword>
<proteinExistence type="predicted"/>
<organism evidence="2 3">
    <name type="scientific">Colwellia psychrerythraea</name>
    <name type="common">Vibrio psychroerythus</name>
    <dbReference type="NCBI Taxonomy" id="28229"/>
    <lineage>
        <taxon>Bacteria</taxon>
        <taxon>Pseudomonadati</taxon>
        <taxon>Pseudomonadota</taxon>
        <taxon>Gammaproteobacteria</taxon>
        <taxon>Alteromonadales</taxon>
        <taxon>Colwelliaceae</taxon>
        <taxon>Colwellia</taxon>
    </lineage>
</organism>
<dbReference type="AlphaFoldDB" id="A0A099KBY0"/>
<dbReference type="EMBL" id="JQEC01000068">
    <property type="protein sequence ID" value="KGJ88214.1"/>
    <property type="molecule type" value="Genomic_DNA"/>
</dbReference>
<reference evidence="2 3" key="1">
    <citation type="submission" date="2014-08" db="EMBL/GenBank/DDBJ databases">
        <title>Genomic and Phenotypic Diversity of Colwellia psychrerythraea strains from Disparate Marine Basins.</title>
        <authorList>
            <person name="Techtmann S.M."/>
            <person name="Stelling S.C."/>
            <person name="Utturkar S.M."/>
            <person name="Alshibli N."/>
            <person name="Harris A."/>
            <person name="Brown S.D."/>
            <person name="Hazen T.C."/>
        </authorList>
    </citation>
    <scope>NUCLEOTIDE SEQUENCE [LARGE SCALE GENOMIC DNA]</scope>
    <source>
        <strain evidence="2 3">GAB14E</strain>
    </source>
</reference>
<evidence type="ECO:0000313" key="3">
    <source>
        <dbReference type="Proteomes" id="UP000029868"/>
    </source>
</evidence>